<dbReference type="AlphaFoldDB" id="A0A7H8N0A3"/>
<feature type="region of interest" description="Disordered" evidence="1">
    <location>
        <begin position="11"/>
        <end position="35"/>
    </location>
</feature>
<accession>A0A7H8N0A3</accession>
<evidence type="ECO:0000256" key="1">
    <source>
        <dbReference type="SAM" id="MobiDB-lite"/>
    </source>
</evidence>
<feature type="domain" description="Transposase DDE" evidence="2">
    <location>
        <begin position="77"/>
        <end position="124"/>
    </location>
</feature>
<sequence length="125" mass="13749">MQQEMISYIVDTEGGANTDGVDAERGQGTGLGGADAVQLPPHYLFGGPAIGLPASGRSDQQANRRRRGSNGGRPPAFDKERYKQRNVVERCFNALKQYRAIATRYDKTRESYEAALTIASLLMWI</sequence>
<proteinExistence type="predicted"/>
<reference evidence="3 4" key="1">
    <citation type="submission" date="2020-06" db="EMBL/GenBank/DDBJ databases">
        <title>Genome mining for natural products.</title>
        <authorList>
            <person name="Zhang B."/>
            <person name="Shi J."/>
            <person name="Ge H."/>
        </authorList>
    </citation>
    <scope>NUCLEOTIDE SEQUENCE [LARGE SCALE GENOMIC DNA]</scope>
    <source>
        <strain evidence="3 4">NA06532</strain>
        <plasmid evidence="3 4">unnamed1</plasmid>
    </source>
</reference>
<dbReference type="EMBL" id="CP054927">
    <property type="protein sequence ID" value="QKW47753.1"/>
    <property type="molecule type" value="Genomic_DNA"/>
</dbReference>
<name>A0A7H8N0A3_STRMI</name>
<evidence type="ECO:0000259" key="2">
    <source>
        <dbReference type="Pfam" id="PF13586"/>
    </source>
</evidence>
<evidence type="ECO:0000313" key="4">
    <source>
        <dbReference type="Proteomes" id="UP000509345"/>
    </source>
</evidence>
<evidence type="ECO:0000313" key="3">
    <source>
        <dbReference type="EMBL" id="QKW47753.1"/>
    </source>
</evidence>
<dbReference type="Proteomes" id="UP000509345">
    <property type="component" value="Plasmid unnamed1"/>
</dbReference>
<protein>
    <submittedName>
        <fullName evidence="3">Transposase</fullName>
    </submittedName>
</protein>
<gene>
    <name evidence="3" type="ORF">HUT09_34815</name>
</gene>
<keyword evidence="3" id="KW-0614">Plasmid</keyword>
<organism evidence="3 4">
    <name type="scientific">Streptomyces microflavus</name>
    <name type="common">Streptomyces lipmanii</name>
    <dbReference type="NCBI Taxonomy" id="1919"/>
    <lineage>
        <taxon>Bacteria</taxon>
        <taxon>Bacillati</taxon>
        <taxon>Actinomycetota</taxon>
        <taxon>Actinomycetes</taxon>
        <taxon>Kitasatosporales</taxon>
        <taxon>Streptomycetaceae</taxon>
        <taxon>Streptomyces</taxon>
    </lineage>
</organism>
<dbReference type="Pfam" id="PF13586">
    <property type="entry name" value="DDE_Tnp_1_2"/>
    <property type="match status" value="1"/>
</dbReference>
<geneLocation type="plasmid" evidence="3 4">
    <name>unnamed1</name>
</geneLocation>
<dbReference type="InterPro" id="IPR025668">
    <property type="entry name" value="Tnp_DDE_dom"/>
</dbReference>
<feature type="region of interest" description="Disordered" evidence="1">
    <location>
        <begin position="48"/>
        <end position="82"/>
    </location>
</feature>